<gene>
    <name evidence="2" type="ORF">D3M96_05940</name>
</gene>
<dbReference type="EMBL" id="CP032153">
    <property type="protein sequence ID" value="AYN20110.1"/>
    <property type="molecule type" value="Genomic_DNA"/>
</dbReference>
<sequence>MVQFNDWCDFSDTPIGTHSVKVITSRPAEILTGISATAAVVPGHYAAEERVARALARLGKAEAAKMVTDLLPQTSQIRSGDLGEIYATEWINAHSGYRAPIKRLRWKDHRNMAMRGDDVIGMILDPDTQRLRFLKTESKSRISLRAQTLTEARVGLDKDGGIPSPHALSFIAARLLKLGELPLADAIDDALLKYGIPVDSVRHLLFTLSGNSPQALLLQSMRAYPGPITQWGVGLHVDGHAAFIGAVYEQVIADANRP</sequence>
<protein>
    <submittedName>
        <fullName evidence="2">DUF1837 domain-containing protein</fullName>
    </submittedName>
</protein>
<organism evidence="2 3">
    <name type="scientific">Alcaligenes aquatilis</name>
    <dbReference type="NCBI Taxonomy" id="323284"/>
    <lineage>
        <taxon>Bacteria</taxon>
        <taxon>Pseudomonadati</taxon>
        <taxon>Pseudomonadota</taxon>
        <taxon>Betaproteobacteria</taxon>
        <taxon>Burkholderiales</taxon>
        <taxon>Alcaligenaceae</taxon>
        <taxon>Alcaligenes</taxon>
    </lineage>
</organism>
<feature type="domain" description="Anti-bacteriophage protein A/HamA C-terminal" evidence="1">
    <location>
        <begin position="37"/>
        <end position="250"/>
    </location>
</feature>
<dbReference type="RefSeq" id="WP_121738359.1">
    <property type="nucleotide sequence ID" value="NZ_CP032153.1"/>
</dbReference>
<dbReference type="Pfam" id="PF08878">
    <property type="entry name" value="HamA"/>
    <property type="match status" value="1"/>
</dbReference>
<dbReference type="Proteomes" id="UP000268070">
    <property type="component" value="Chromosome"/>
</dbReference>
<dbReference type="OrthoDB" id="268197at2"/>
<dbReference type="AlphaFoldDB" id="A0A3G2HSK0"/>
<evidence type="ECO:0000313" key="2">
    <source>
        <dbReference type="EMBL" id="AYN20110.1"/>
    </source>
</evidence>
<dbReference type="InterPro" id="IPR014976">
    <property type="entry name" value="AbpA_HamA_C"/>
</dbReference>
<proteinExistence type="predicted"/>
<name>A0A3G2HSK0_9BURK</name>
<dbReference type="KEGG" id="aaqu:D3M96_05940"/>
<evidence type="ECO:0000313" key="3">
    <source>
        <dbReference type="Proteomes" id="UP000268070"/>
    </source>
</evidence>
<evidence type="ECO:0000259" key="1">
    <source>
        <dbReference type="Pfam" id="PF08878"/>
    </source>
</evidence>
<reference evidence="2 3" key="1">
    <citation type="submission" date="2018-09" db="EMBL/GenBank/DDBJ databases">
        <title>Complete genome sequence of the hydrocarbonoclastic bacterium Alcaligenes aquatilis QD168, isolated from a crude-oil polluted marine sediment of Central Chile.</title>
        <authorList>
            <person name="Duran R.E."/>
            <person name="Barra B."/>
            <person name="Salva-Serra F."/>
            <person name="Mendez V."/>
            <person name="Moore E.R.B."/>
            <person name="Seeger M."/>
        </authorList>
    </citation>
    <scope>NUCLEOTIDE SEQUENCE [LARGE SCALE GENOMIC DNA]</scope>
    <source>
        <strain evidence="2 3">QD168</strain>
    </source>
</reference>
<accession>A0A3G2HSK0</accession>